<comment type="subcellular location">
    <subcellularLocation>
        <location evidence="1">Cell membrane</location>
        <topology evidence="1">Multi-pass membrane protein</topology>
    </subcellularLocation>
</comment>
<dbReference type="CDD" id="cd06261">
    <property type="entry name" value="TM_PBP2"/>
    <property type="match status" value="1"/>
</dbReference>
<dbReference type="Pfam" id="PF00528">
    <property type="entry name" value="BPD_transp_1"/>
    <property type="match status" value="1"/>
</dbReference>
<keyword evidence="3" id="KW-1003">Cell membrane</keyword>
<evidence type="ECO:0000256" key="6">
    <source>
        <dbReference type="ARBA" id="ARBA00023136"/>
    </source>
</evidence>
<evidence type="ECO:0000259" key="8">
    <source>
        <dbReference type="PROSITE" id="PS50928"/>
    </source>
</evidence>
<dbReference type="InterPro" id="IPR035906">
    <property type="entry name" value="MetI-like_sf"/>
</dbReference>
<keyword evidence="2" id="KW-0813">Transport</keyword>
<dbReference type="GO" id="GO:0055085">
    <property type="term" value="P:transmembrane transport"/>
    <property type="evidence" value="ECO:0007669"/>
    <property type="project" value="InterPro"/>
</dbReference>
<evidence type="ECO:0000256" key="2">
    <source>
        <dbReference type="ARBA" id="ARBA00022448"/>
    </source>
</evidence>
<accession>X1LW24</accession>
<protein>
    <recommendedName>
        <fullName evidence="8">ABC transmembrane type-1 domain-containing protein</fullName>
    </recommendedName>
</protein>
<proteinExistence type="predicted"/>
<dbReference type="GO" id="GO:0005886">
    <property type="term" value="C:plasma membrane"/>
    <property type="evidence" value="ECO:0007669"/>
    <property type="project" value="UniProtKB-SubCell"/>
</dbReference>
<evidence type="ECO:0000256" key="7">
    <source>
        <dbReference type="SAM" id="Phobius"/>
    </source>
</evidence>
<reference evidence="9" key="1">
    <citation type="journal article" date="2014" name="Front. Microbiol.">
        <title>High frequency of phylogenetically diverse reductive dehalogenase-homologous genes in deep subseafloor sedimentary metagenomes.</title>
        <authorList>
            <person name="Kawai M."/>
            <person name="Futagami T."/>
            <person name="Toyoda A."/>
            <person name="Takaki Y."/>
            <person name="Nishi S."/>
            <person name="Hori S."/>
            <person name="Arai W."/>
            <person name="Tsubouchi T."/>
            <person name="Morono Y."/>
            <person name="Uchiyama I."/>
            <person name="Ito T."/>
            <person name="Fujiyama A."/>
            <person name="Inagaki F."/>
            <person name="Takami H."/>
        </authorList>
    </citation>
    <scope>NUCLEOTIDE SEQUENCE</scope>
    <source>
        <strain evidence="9">Expedition CK06-06</strain>
    </source>
</reference>
<evidence type="ECO:0000256" key="4">
    <source>
        <dbReference type="ARBA" id="ARBA00022692"/>
    </source>
</evidence>
<sequence length="177" mass="19769">INVMGIPNQAWLANPKLALPAIMVADIWLYAPFVFLVMFASLQALPQEPMEAARIDGGSRWQIFTRITLPLLVPNFLLIIVIRLMDTFRVFDFIYIMTNGGPGGRTETIGFLSYERPFRHFNMGQGSAVIAHLYIGSRVAHFLVLHKDITKGIIGTSQIAGSCYMEKIVKKGVTNLD</sequence>
<comment type="caution">
    <text evidence="9">The sequence shown here is derived from an EMBL/GenBank/DDBJ whole genome shotgun (WGS) entry which is preliminary data.</text>
</comment>
<gene>
    <name evidence="9" type="ORF">S06H3_08606</name>
</gene>
<evidence type="ECO:0000256" key="1">
    <source>
        <dbReference type="ARBA" id="ARBA00004651"/>
    </source>
</evidence>
<dbReference type="AlphaFoldDB" id="X1LW24"/>
<organism evidence="9">
    <name type="scientific">marine sediment metagenome</name>
    <dbReference type="NCBI Taxonomy" id="412755"/>
    <lineage>
        <taxon>unclassified sequences</taxon>
        <taxon>metagenomes</taxon>
        <taxon>ecological metagenomes</taxon>
    </lineage>
</organism>
<dbReference type="EMBL" id="BARV01003657">
    <property type="protein sequence ID" value="GAI09966.1"/>
    <property type="molecule type" value="Genomic_DNA"/>
</dbReference>
<dbReference type="PANTHER" id="PTHR43005">
    <property type="entry name" value="BLR7065 PROTEIN"/>
    <property type="match status" value="1"/>
</dbReference>
<dbReference type="Gene3D" id="1.10.3720.10">
    <property type="entry name" value="MetI-like"/>
    <property type="match status" value="1"/>
</dbReference>
<feature type="non-terminal residue" evidence="9">
    <location>
        <position position="1"/>
    </location>
</feature>
<feature type="transmembrane region" description="Helical" evidence="7">
    <location>
        <begin position="17"/>
        <end position="42"/>
    </location>
</feature>
<dbReference type="SUPFAM" id="SSF161098">
    <property type="entry name" value="MetI-like"/>
    <property type="match status" value="1"/>
</dbReference>
<keyword evidence="5 7" id="KW-1133">Transmembrane helix</keyword>
<evidence type="ECO:0000256" key="3">
    <source>
        <dbReference type="ARBA" id="ARBA00022475"/>
    </source>
</evidence>
<dbReference type="PANTHER" id="PTHR43005:SF1">
    <property type="entry name" value="SPERMIDINE_PUTRESCINE TRANSPORT SYSTEM PERMEASE PROTEIN"/>
    <property type="match status" value="1"/>
</dbReference>
<evidence type="ECO:0000313" key="9">
    <source>
        <dbReference type="EMBL" id="GAI09966.1"/>
    </source>
</evidence>
<keyword evidence="4 7" id="KW-0812">Transmembrane</keyword>
<feature type="transmembrane region" description="Helical" evidence="7">
    <location>
        <begin position="63"/>
        <end position="85"/>
    </location>
</feature>
<keyword evidence="6 7" id="KW-0472">Membrane</keyword>
<name>X1LW24_9ZZZZ</name>
<evidence type="ECO:0000256" key="5">
    <source>
        <dbReference type="ARBA" id="ARBA00022989"/>
    </source>
</evidence>
<dbReference type="PROSITE" id="PS50928">
    <property type="entry name" value="ABC_TM1"/>
    <property type="match status" value="1"/>
</dbReference>
<dbReference type="InterPro" id="IPR000515">
    <property type="entry name" value="MetI-like"/>
</dbReference>
<feature type="domain" description="ABC transmembrane type-1" evidence="8">
    <location>
        <begin position="1"/>
        <end position="144"/>
    </location>
</feature>